<organism evidence="3 4">
    <name type="scientific">Sphingobium amiense</name>
    <dbReference type="NCBI Taxonomy" id="135719"/>
    <lineage>
        <taxon>Bacteria</taxon>
        <taxon>Pseudomonadati</taxon>
        <taxon>Pseudomonadota</taxon>
        <taxon>Alphaproteobacteria</taxon>
        <taxon>Sphingomonadales</taxon>
        <taxon>Sphingomonadaceae</taxon>
        <taxon>Sphingobium</taxon>
    </lineage>
</organism>
<dbReference type="Gene3D" id="3.40.50.720">
    <property type="entry name" value="NAD(P)-binding Rossmann-like Domain"/>
    <property type="match status" value="1"/>
</dbReference>
<dbReference type="InterPro" id="IPR001509">
    <property type="entry name" value="Epimerase_deHydtase"/>
</dbReference>
<dbReference type="InterPro" id="IPR050425">
    <property type="entry name" value="NAD(P)_dehydrat-like"/>
</dbReference>
<dbReference type="EMBL" id="AP018664">
    <property type="protein sequence ID" value="BBD99680.1"/>
    <property type="molecule type" value="Genomic_DNA"/>
</dbReference>
<dbReference type="Pfam" id="PF01370">
    <property type="entry name" value="Epimerase"/>
    <property type="match status" value="1"/>
</dbReference>
<dbReference type="AlphaFoldDB" id="A0A494WF95"/>
<keyword evidence="4" id="KW-1185">Reference proteome</keyword>
<protein>
    <recommendedName>
        <fullName evidence="2">NAD-dependent epimerase/dehydratase domain-containing protein</fullName>
    </recommendedName>
</protein>
<feature type="domain" description="NAD-dependent epimerase/dehydratase" evidence="2">
    <location>
        <begin position="1"/>
        <end position="236"/>
    </location>
</feature>
<dbReference type="InterPro" id="IPR036291">
    <property type="entry name" value="NAD(P)-bd_dom_sf"/>
</dbReference>
<evidence type="ECO:0000313" key="4">
    <source>
        <dbReference type="Proteomes" id="UP000279959"/>
    </source>
</evidence>
<reference evidence="3 4" key="1">
    <citation type="submission" date="2018-05" db="EMBL/GenBank/DDBJ databases">
        <title>Complete Genome Sequence of the Nonylphenol-Degrading Bacterium Sphingobium amiense DSM 16289T.</title>
        <authorList>
            <person name="Ootsuka M."/>
            <person name="Nishizawa T."/>
            <person name="Ohta H."/>
        </authorList>
    </citation>
    <scope>NUCLEOTIDE SEQUENCE [LARGE SCALE GENOMIC DNA]</scope>
    <source>
        <strain evidence="3 4">DSM 16289</strain>
    </source>
</reference>
<dbReference type="FunFam" id="3.40.50.720:FF:000085">
    <property type="entry name" value="Dihydroflavonol reductase"/>
    <property type="match status" value="1"/>
</dbReference>
<keyword evidence="1" id="KW-0560">Oxidoreductase</keyword>
<dbReference type="KEGG" id="sami:SAMIE_1031810"/>
<name>A0A494WF95_9SPHN</name>
<sequence length="319" mass="34905">MLVTGATGYVAGWVVKMLLDAGITVHATVRDPLDVRKVGHLQAMADAAPGTIRLFKADLLEPGSHRDAMQGCRIVMHTASPFLAPSRISDPQRDVVDPALKGTRDILETANRVASVERIVVTGSIIAIADPQSTRDNARTEADWNESATLETGAYALSKVLAEREAWKIAAEQNRWKLVVINPGFVVGPGVSASQTSASFDYFRALVDGTYKDGVPSFDVGTVDVRDVADAHMRAAFISEAEGRHIVFNEILSLNEKVRILKAELGEEKYSFPPDTPWDPQVRHMKLDNSKSKTALGMTYRSLEPALVGMFQQAVEYER</sequence>
<dbReference type="SUPFAM" id="SSF51735">
    <property type="entry name" value="NAD(P)-binding Rossmann-fold domains"/>
    <property type="match status" value="1"/>
</dbReference>
<evidence type="ECO:0000256" key="1">
    <source>
        <dbReference type="ARBA" id="ARBA00023002"/>
    </source>
</evidence>
<proteinExistence type="predicted"/>
<evidence type="ECO:0000313" key="3">
    <source>
        <dbReference type="EMBL" id="BBD99680.1"/>
    </source>
</evidence>
<dbReference type="PANTHER" id="PTHR10366">
    <property type="entry name" value="NAD DEPENDENT EPIMERASE/DEHYDRATASE"/>
    <property type="match status" value="1"/>
</dbReference>
<dbReference type="PANTHER" id="PTHR10366:SF812">
    <property type="entry name" value="VPS9 DOMAIN-CONTAINING PROTEIN"/>
    <property type="match status" value="1"/>
</dbReference>
<accession>A0A494WF95</accession>
<dbReference type="Proteomes" id="UP000279959">
    <property type="component" value="Chromosome"/>
</dbReference>
<dbReference type="GO" id="GO:0016616">
    <property type="term" value="F:oxidoreductase activity, acting on the CH-OH group of donors, NAD or NADP as acceptor"/>
    <property type="evidence" value="ECO:0007669"/>
    <property type="project" value="TreeGrafter"/>
</dbReference>
<gene>
    <name evidence="3" type="ORF">SAMIE_1031810</name>
</gene>
<evidence type="ECO:0000259" key="2">
    <source>
        <dbReference type="Pfam" id="PF01370"/>
    </source>
</evidence>